<evidence type="ECO:0000313" key="2">
    <source>
        <dbReference type="EMBL" id="UYG16615.1"/>
    </source>
</evidence>
<dbReference type="Proteomes" id="UP001164305">
    <property type="component" value="Chromosome"/>
</dbReference>
<keyword evidence="1" id="KW-1133">Transmembrane helix</keyword>
<evidence type="ECO:0008006" key="4">
    <source>
        <dbReference type="Google" id="ProtNLM"/>
    </source>
</evidence>
<evidence type="ECO:0000313" key="3">
    <source>
        <dbReference type="Proteomes" id="UP001164305"/>
    </source>
</evidence>
<reference evidence="2" key="1">
    <citation type="submission" date="2022-10" db="EMBL/GenBank/DDBJ databases">
        <title>Whole-Genome Sequencing of Brachybacterium huguangmaarense BRM-3, Isolated from Betula schmidtii.</title>
        <authorList>
            <person name="Haam D."/>
        </authorList>
    </citation>
    <scope>NUCLEOTIDE SEQUENCE</scope>
    <source>
        <strain evidence="2">BRM-3</strain>
    </source>
</reference>
<keyword evidence="1" id="KW-0812">Transmembrane</keyword>
<proteinExistence type="predicted"/>
<sequence>MSNAIATALTSPILAEGGPGPHMGGHGGPGFPFFFIIPLFWIAVIVVVIVLVTRWRRHDASQRRSDEAARRAADAAAPLRRAEVTLAERFARGDIDEAEYRKRLEVVRASAALTDQP</sequence>
<keyword evidence="3" id="KW-1185">Reference proteome</keyword>
<accession>A0ABY6G098</accession>
<keyword evidence="1" id="KW-0472">Membrane</keyword>
<dbReference type="EMBL" id="CP107020">
    <property type="protein sequence ID" value="UYG16615.1"/>
    <property type="molecule type" value="Genomic_DNA"/>
</dbReference>
<protein>
    <recommendedName>
        <fullName evidence="4">SHOCT domain-containing protein</fullName>
    </recommendedName>
</protein>
<organism evidence="2 3">
    <name type="scientific">Brachybacterium huguangmaarense</name>
    <dbReference type="NCBI Taxonomy" id="1652028"/>
    <lineage>
        <taxon>Bacteria</taxon>
        <taxon>Bacillati</taxon>
        <taxon>Actinomycetota</taxon>
        <taxon>Actinomycetes</taxon>
        <taxon>Micrococcales</taxon>
        <taxon>Dermabacteraceae</taxon>
        <taxon>Brachybacterium</taxon>
    </lineage>
</organism>
<dbReference type="RefSeq" id="WP_263593828.1">
    <property type="nucleotide sequence ID" value="NZ_CP107020.1"/>
</dbReference>
<gene>
    <name evidence="2" type="ORF">BRM3_13595</name>
</gene>
<name>A0ABY6G098_9MICO</name>
<feature type="transmembrane region" description="Helical" evidence="1">
    <location>
        <begin position="31"/>
        <end position="53"/>
    </location>
</feature>
<evidence type="ECO:0000256" key="1">
    <source>
        <dbReference type="SAM" id="Phobius"/>
    </source>
</evidence>